<keyword evidence="1 6" id="KW-0645">Protease</keyword>
<evidence type="ECO:0000256" key="5">
    <source>
        <dbReference type="ARBA" id="ARBA00023049"/>
    </source>
</evidence>
<dbReference type="InterPro" id="IPR051156">
    <property type="entry name" value="Mito/Outer_Membr_Metalloprot"/>
</dbReference>
<dbReference type="Pfam" id="PF01435">
    <property type="entry name" value="Peptidase_M48"/>
    <property type="match status" value="1"/>
</dbReference>
<dbReference type="PANTHER" id="PTHR22726">
    <property type="entry name" value="METALLOENDOPEPTIDASE OMA1"/>
    <property type="match status" value="1"/>
</dbReference>
<keyword evidence="5 6" id="KW-0482">Metalloprotease</keyword>
<name>A0A7N2MFL1_QUELO</name>
<dbReference type="Gramene" id="QL08p051863:mrna">
    <property type="protein sequence ID" value="QL08p051863:mrna"/>
    <property type="gene ID" value="QL08p051863"/>
</dbReference>
<reference evidence="9 10" key="1">
    <citation type="journal article" date="2016" name="G3 (Bethesda)">
        <title>First Draft Assembly and Annotation of the Genome of a California Endemic Oak Quercus lobata Nee (Fagaceae).</title>
        <authorList>
            <person name="Sork V.L."/>
            <person name="Fitz-Gibbon S.T."/>
            <person name="Puiu D."/>
            <person name="Crepeau M."/>
            <person name="Gugger P.F."/>
            <person name="Sherman R."/>
            <person name="Stevens K."/>
            <person name="Langley C.H."/>
            <person name="Pellegrini M."/>
            <person name="Salzberg S.L."/>
        </authorList>
    </citation>
    <scope>NUCLEOTIDE SEQUENCE [LARGE SCALE GENOMIC DNA]</scope>
    <source>
        <strain evidence="9 10">cv. SW786</strain>
    </source>
</reference>
<feature type="domain" description="Peptidase M48" evidence="8">
    <location>
        <begin position="132"/>
        <end position="234"/>
    </location>
</feature>
<dbReference type="GO" id="GO:0046872">
    <property type="term" value="F:metal ion binding"/>
    <property type="evidence" value="ECO:0007669"/>
    <property type="project" value="UniProtKB-KW"/>
</dbReference>
<evidence type="ECO:0000256" key="2">
    <source>
        <dbReference type="ARBA" id="ARBA00022723"/>
    </source>
</evidence>
<keyword evidence="7" id="KW-0812">Transmembrane</keyword>
<keyword evidence="7" id="KW-1133">Transmembrane helix</keyword>
<organism evidence="9 10">
    <name type="scientific">Quercus lobata</name>
    <name type="common">Valley oak</name>
    <dbReference type="NCBI Taxonomy" id="97700"/>
    <lineage>
        <taxon>Eukaryota</taxon>
        <taxon>Viridiplantae</taxon>
        <taxon>Streptophyta</taxon>
        <taxon>Embryophyta</taxon>
        <taxon>Tracheophyta</taxon>
        <taxon>Spermatophyta</taxon>
        <taxon>Magnoliopsida</taxon>
        <taxon>eudicotyledons</taxon>
        <taxon>Gunneridae</taxon>
        <taxon>Pentapetalae</taxon>
        <taxon>rosids</taxon>
        <taxon>fabids</taxon>
        <taxon>Fagales</taxon>
        <taxon>Fagaceae</taxon>
        <taxon>Quercus</taxon>
    </lineage>
</organism>
<evidence type="ECO:0000256" key="7">
    <source>
        <dbReference type="SAM" id="Phobius"/>
    </source>
</evidence>
<evidence type="ECO:0000313" key="9">
    <source>
        <dbReference type="EnsemblPlants" id="QL08p051863:mrna"/>
    </source>
</evidence>
<keyword evidence="4 6" id="KW-0862">Zinc</keyword>
<evidence type="ECO:0000259" key="8">
    <source>
        <dbReference type="Pfam" id="PF01435"/>
    </source>
</evidence>
<dbReference type="EnsemblPlants" id="QL08p051863:mrna">
    <property type="protein sequence ID" value="QL08p051863:mrna"/>
    <property type="gene ID" value="QL08p051863"/>
</dbReference>
<evidence type="ECO:0000256" key="3">
    <source>
        <dbReference type="ARBA" id="ARBA00022801"/>
    </source>
</evidence>
<evidence type="ECO:0000256" key="1">
    <source>
        <dbReference type="ARBA" id="ARBA00022670"/>
    </source>
</evidence>
<comment type="similarity">
    <text evidence="6">Belongs to the peptidase M48 family.</text>
</comment>
<dbReference type="PANTHER" id="PTHR22726:SF1">
    <property type="entry name" value="METALLOENDOPEPTIDASE OMA1, MITOCHONDRIAL"/>
    <property type="match status" value="1"/>
</dbReference>
<evidence type="ECO:0000313" key="10">
    <source>
        <dbReference type="Proteomes" id="UP000594261"/>
    </source>
</evidence>
<reference evidence="9" key="2">
    <citation type="submission" date="2021-01" db="UniProtKB">
        <authorList>
            <consortium name="EnsemblPlants"/>
        </authorList>
    </citation>
    <scope>IDENTIFICATION</scope>
</reference>
<keyword evidence="3 6" id="KW-0378">Hydrolase</keyword>
<dbReference type="AlphaFoldDB" id="A0A7N2MFL1"/>
<dbReference type="Proteomes" id="UP000594261">
    <property type="component" value="Chromosome 8"/>
</dbReference>
<keyword evidence="10" id="KW-1185">Reference proteome</keyword>
<comment type="cofactor">
    <cofactor evidence="6">
        <name>Zn(2+)</name>
        <dbReference type="ChEBI" id="CHEBI:29105"/>
    </cofactor>
    <text evidence="6">Binds 1 zinc ion per subunit.</text>
</comment>
<dbReference type="Gene3D" id="3.30.2010.10">
    <property type="entry name" value="Metalloproteases ('zincins'), catalytic domain"/>
    <property type="match status" value="1"/>
</dbReference>
<proteinExistence type="inferred from homology"/>
<dbReference type="InParanoid" id="A0A7N2MFL1"/>
<keyword evidence="7" id="KW-0472">Membrane</keyword>
<protein>
    <recommendedName>
        <fullName evidence="8">Peptidase M48 domain-containing protein</fullName>
    </recommendedName>
</protein>
<dbReference type="GO" id="GO:0051603">
    <property type="term" value="P:proteolysis involved in protein catabolic process"/>
    <property type="evidence" value="ECO:0007669"/>
    <property type="project" value="TreeGrafter"/>
</dbReference>
<accession>A0A7N2MFL1</accession>
<sequence>MFVIAICGARIQRVPYSGRFHLSLIEMLDDLLGDIGWQKFEEEHKGKLFPLSDPRTIRVQSIATKIIIAMNSGLRAGAEFTINGHLYASRDFGDKGSLLAPKSEGDKAEQGFKQRQKRDRNYIWKPATKFLNRRDWEVYVMDTSEINAVCFFGRRIVVQKGLLEILYHDEELATIIAHEIGHAVARHSSEHFVMDFVWVLIALILLIFVILNVGNSTSRRNPDGPAKRGKRKQIIIGLMLMASAGYNPKVAPRIYKRNLRNLGGEGGINSTQPSCIKRAELLNKAEVMNKALAVYKEVKAGEGVRSFV</sequence>
<dbReference type="OMA" id="VESSCIF"/>
<evidence type="ECO:0000256" key="4">
    <source>
        <dbReference type="ARBA" id="ARBA00022833"/>
    </source>
</evidence>
<dbReference type="InterPro" id="IPR001915">
    <property type="entry name" value="Peptidase_M48"/>
</dbReference>
<dbReference type="GO" id="GO:0016020">
    <property type="term" value="C:membrane"/>
    <property type="evidence" value="ECO:0007669"/>
    <property type="project" value="TreeGrafter"/>
</dbReference>
<keyword evidence="2" id="KW-0479">Metal-binding</keyword>
<dbReference type="EMBL" id="LRBV02000008">
    <property type="status" value="NOT_ANNOTATED_CDS"/>
    <property type="molecule type" value="Genomic_DNA"/>
</dbReference>
<feature type="transmembrane region" description="Helical" evidence="7">
    <location>
        <begin position="196"/>
        <end position="214"/>
    </location>
</feature>
<evidence type="ECO:0000256" key="6">
    <source>
        <dbReference type="RuleBase" id="RU003983"/>
    </source>
</evidence>
<dbReference type="GO" id="GO:0004222">
    <property type="term" value="F:metalloendopeptidase activity"/>
    <property type="evidence" value="ECO:0007669"/>
    <property type="project" value="InterPro"/>
</dbReference>